<dbReference type="EMBL" id="BSYO01000011">
    <property type="protein sequence ID" value="GMH11725.1"/>
    <property type="molecule type" value="Genomic_DNA"/>
</dbReference>
<keyword evidence="3" id="KW-1185">Reference proteome</keyword>
<proteinExistence type="predicted"/>
<feature type="region of interest" description="Disordered" evidence="1">
    <location>
        <begin position="1"/>
        <end position="20"/>
    </location>
</feature>
<evidence type="ECO:0000313" key="3">
    <source>
        <dbReference type="Proteomes" id="UP001279734"/>
    </source>
</evidence>
<accession>A0AAD3SJ31</accession>
<organism evidence="2 3">
    <name type="scientific">Nepenthes gracilis</name>
    <name type="common">Slender pitcher plant</name>
    <dbReference type="NCBI Taxonomy" id="150966"/>
    <lineage>
        <taxon>Eukaryota</taxon>
        <taxon>Viridiplantae</taxon>
        <taxon>Streptophyta</taxon>
        <taxon>Embryophyta</taxon>
        <taxon>Tracheophyta</taxon>
        <taxon>Spermatophyta</taxon>
        <taxon>Magnoliopsida</taxon>
        <taxon>eudicotyledons</taxon>
        <taxon>Gunneridae</taxon>
        <taxon>Pentapetalae</taxon>
        <taxon>Caryophyllales</taxon>
        <taxon>Nepenthaceae</taxon>
        <taxon>Nepenthes</taxon>
    </lineage>
</organism>
<sequence>MWERHVLVPESGDGAERSAGRIAQQVGTYRSLKRPQQTLIPEQARLLCTMDHTRALVRVKATLGFLTIATT</sequence>
<name>A0AAD3SJ31_NEPGR</name>
<dbReference type="Proteomes" id="UP001279734">
    <property type="component" value="Unassembled WGS sequence"/>
</dbReference>
<gene>
    <name evidence="2" type="ORF">Nepgr_013566</name>
</gene>
<reference evidence="2" key="1">
    <citation type="submission" date="2023-05" db="EMBL/GenBank/DDBJ databases">
        <title>Nepenthes gracilis genome sequencing.</title>
        <authorList>
            <person name="Fukushima K."/>
        </authorList>
    </citation>
    <scope>NUCLEOTIDE SEQUENCE</scope>
    <source>
        <strain evidence="2">SING2019-196</strain>
    </source>
</reference>
<evidence type="ECO:0000313" key="2">
    <source>
        <dbReference type="EMBL" id="GMH11725.1"/>
    </source>
</evidence>
<dbReference type="AlphaFoldDB" id="A0AAD3SJ31"/>
<comment type="caution">
    <text evidence="2">The sequence shown here is derived from an EMBL/GenBank/DDBJ whole genome shotgun (WGS) entry which is preliminary data.</text>
</comment>
<protein>
    <submittedName>
        <fullName evidence="2">Uncharacterized protein</fullName>
    </submittedName>
</protein>
<evidence type="ECO:0000256" key="1">
    <source>
        <dbReference type="SAM" id="MobiDB-lite"/>
    </source>
</evidence>